<evidence type="ECO:0000313" key="4">
    <source>
        <dbReference type="Proteomes" id="UP000245839"/>
    </source>
</evidence>
<keyword evidence="1" id="KW-0812">Transmembrane</keyword>
<dbReference type="OrthoDB" id="9989095at2"/>
<feature type="transmembrane region" description="Helical" evidence="1">
    <location>
        <begin position="39"/>
        <end position="60"/>
    </location>
</feature>
<reference evidence="2 4" key="3">
    <citation type="submission" date="2018-03" db="EMBL/GenBank/DDBJ databases">
        <title>Genomic Encyclopedia of Archaeal and Bacterial Type Strains, Phase II (KMG-II): from individual species to whole genera.</title>
        <authorList>
            <person name="Goeker M."/>
        </authorList>
    </citation>
    <scope>NUCLEOTIDE SEQUENCE [LARGE SCALE GENOMIC DNA]</scope>
    <source>
        <strain evidence="2 4">DSM 25227</strain>
    </source>
</reference>
<dbReference type="EMBL" id="QGDJ01000002">
    <property type="protein sequence ID" value="PWJ21262.1"/>
    <property type="molecule type" value="Genomic_DNA"/>
</dbReference>
<dbReference type="Proteomes" id="UP000251571">
    <property type="component" value="Unassembled WGS sequence"/>
</dbReference>
<gene>
    <name evidence="2" type="ORF">BCF38_102512</name>
    <name evidence="3" type="ORF">SAMN05421539_102512</name>
</gene>
<organism evidence="3 5">
    <name type="scientific">Jannaschia seohaensis</name>
    <dbReference type="NCBI Taxonomy" id="475081"/>
    <lineage>
        <taxon>Bacteria</taxon>
        <taxon>Pseudomonadati</taxon>
        <taxon>Pseudomonadota</taxon>
        <taxon>Alphaproteobacteria</taxon>
        <taxon>Rhodobacterales</taxon>
        <taxon>Roseobacteraceae</taxon>
        <taxon>Jannaschia</taxon>
    </lineage>
</organism>
<keyword evidence="1" id="KW-0472">Membrane</keyword>
<evidence type="ECO:0000313" key="3">
    <source>
        <dbReference type="EMBL" id="SSA41672.1"/>
    </source>
</evidence>
<dbReference type="Proteomes" id="UP000245839">
    <property type="component" value="Unassembled WGS sequence"/>
</dbReference>
<proteinExistence type="predicted"/>
<keyword evidence="4" id="KW-1185">Reference proteome</keyword>
<keyword evidence="1" id="KW-1133">Transmembrane helix</keyword>
<evidence type="ECO:0000256" key="1">
    <source>
        <dbReference type="SAM" id="Phobius"/>
    </source>
</evidence>
<name>A0A2Y9BXY5_9RHOB</name>
<protein>
    <submittedName>
        <fullName evidence="3">Uncharacterized protein</fullName>
    </submittedName>
</protein>
<feature type="transmembrane region" description="Helical" evidence="1">
    <location>
        <begin position="81"/>
        <end position="100"/>
    </location>
</feature>
<feature type="transmembrane region" description="Helical" evidence="1">
    <location>
        <begin position="106"/>
        <end position="126"/>
    </location>
</feature>
<sequence length="129" mass="13565">MALPLRLAVLTYANAALVYGLVTYPETGSLPASLQKVAVSLWWLIPLTTPFAVLFALAGAPVVRATLAHTAHFGRWRSGTLATLAFLIPAAALVEAALALRDGFSPVRFAIQIAGGLTLAALWATVRGR</sequence>
<dbReference type="EMBL" id="UETC01000002">
    <property type="protein sequence ID" value="SSA41672.1"/>
    <property type="molecule type" value="Genomic_DNA"/>
</dbReference>
<dbReference type="RefSeq" id="WP_109563587.1">
    <property type="nucleotide sequence ID" value="NZ_QGDJ01000002.1"/>
</dbReference>
<reference evidence="3" key="1">
    <citation type="submission" date="2016-10" db="EMBL/GenBank/DDBJ databases">
        <authorList>
            <person name="Cai Z."/>
        </authorList>
    </citation>
    <scope>NUCLEOTIDE SEQUENCE [LARGE SCALE GENOMIC DNA]</scope>
    <source>
        <strain evidence="3">DSM 25227</strain>
    </source>
</reference>
<reference evidence="5" key="2">
    <citation type="submission" date="2016-10" db="EMBL/GenBank/DDBJ databases">
        <authorList>
            <person name="Varghese N."/>
            <person name="Submissions S."/>
        </authorList>
    </citation>
    <scope>NUCLEOTIDE SEQUENCE [LARGE SCALE GENOMIC DNA]</scope>
    <source>
        <strain evidence="5">DSM 25227</strain>
    </source>
</reference>
<accession>A0A2Y9BXY5</accession>
<evidence type="ECO:0000313" key="5">
    <source>
        <dbReference type="Proteomes" id="UP000251571"/>
    </source>
</evidence>
<dbReference type="AlphaFoldDB" id="A0A2Y9BXY5"/>
<evidence type="ECO:0000313" key="2">
    <source>
        <dbReference type="EMBL" id="PWJ21262.1"/>
    </source>
</evidence>